<dbReference type="RefSeq" id="WP_271883807.1">
    <property type="nucleotide sequence ID" value="NZ_CP067136.1"/>
</dbReference>
<gene>
    <name evidence="5" type="ORF">JHX87_16100</name>
</gene>
<proteinExistence type="predicted"/>
<evidence type="ECO:0000259" key="4">
    <source>
        <dbReference type="Pfam" id="PF04542"/>
    </source>
</evidence>
<evidence type="ECO:0000256" key="1">
    <source>
        <dbReference type="ARBA" id="ARBA00023015"/>
    </source>
</evidence>
<dbReference type="PANTHER" id="PTHR43133">
    <property type="entry name" value="RNA POLYMERASE ECF-TYPE SIGMA FACTO"/>
    <property type="match status" value="1"/>
</dbReference>
<dbReference type="InterPro" id="IPR013325">
    <property type="entry name" value="RNA_pol_sigma_r2"/>
</dbReference>
<name>A0ABY7SK94_9RHOB</name>
<protein>
    <recommendedName>
        <fullName evidence="4">RNA polymerase sigma-70 region 2 domain-containing protein</fullName>
    </recommendedName>
</protein>
<evidence type="ECO:0000256" key="2">
    <source>
        <dbReference type="ARBA" id="ARBA00023082"/>
    </source>
</evidence>
<evidence type="ECO:0000313" key="6">
    <source>
        <dbReference type="Proteomes" id="UP001219349"/>
    </source>
</evidence>
<dbReference type="Proteomes" id="UP001219349">
    <property type="component" value="Chromosome"/>
</dbReference>
<accession>A0ABY7SK94</accession>
<evidence type="ECO:0000313" key="5">
    <source>
        <dbReference type="EMBL" id="WCR06968.1"/>
    </source>
</evidence>
<evidence type="ECO:0000256" key="3">
    <source>
        <dbReference type="ARBA" id="ARBA00023163"/>
    </source>
</evidence>
<keyword evidence="3" id="KW-0804">Transcription</keyword>
<dbReference type="Pfam" id="PF04542">
    <property type="entry name" value="Sigma70_r2"/>
    <property type="match status" value="1"/>
</dbReference>
<dbReference type="SUPFAM" id="SSF88946">
    <property type="entry name" value="Sigma2 domain of RNA polymerase sigma factors"/>
    <property type="match status" value="1"/>
</dbReference>
<dbReference type="InterPro" id="IPR039425">
    <property type="entry name" value="RNA_pol_sigma-70-like"/>
</dbReference>
<keyword evidence="1" id="KW-0805">Transcription regulation</keyword>
<sequence length="293" mass="32675">MADAQNEQLERLIAQIAKGDRAAFETFYDMTSARIHALCVMMLNDRPAAEETLQDVYVAVWKQSHNFVDFKLQPMTWLIDITRNRALSRLRNARRSERRPDTKPVVQLTAPTQGDAEGSAILRPDQGPLARLDMERLQNLREIYLRGLTYDDLAARNGSSPRTEREMLKSDLLCLPAESAETLSPAQADQLLAAELVLGLLDEETTEATLNRKADEPDLRAIVGGWKENLAPLTAGLTPIMAPARARQRTRETLGLIAAPLAEDPNEQNPRYLRRLLIALLALAAAAGLAYIW</sequence>
<organism evidence="5 6">
    <name type="scientific">Paracoccus fistulariae</name>
    <dbReference type="NCBI Taxonomy" id="658446"/>
    <lineage>
        <taxon>Bacteria</taxon>
        <taxon>Pseudomonadati</taxon>
        <taxon>Pseudomonadota</taxon>
        <taxon>Alphaproteobacteria</taxon>
        <taxon>Rhodobacterales</taxon>
        <taxon>Paracoccaceae</taxon>
        <taxon>Paracoccus</taxon>
    </lineage>
</organism>
<reference evidence="5 6" key="1">
    <citation type="submission" date="2021-01" db="EMBL/GenBank/DDBJ databases">
        <title>Biogeographic distribution of Paracoccus.</title>
        <authorList>
            <person name="Hollensteiner J."/>
            <person name="Leineberger J."/>
            <person name="Brinkhoff T."/>
            <person name="Daniel R."/>
        </authorList>
    </citation>
    <scope>NUCLEOTIDE SEQUENCE [LARGE SCALE GENOMIC DNA]</scope>
    <source>
        <strain evidence="5 6">KCTC 22803</strain>
    </source>
</reference>
<dbReference type="InterPro" id="IPR007627">
    <property type="entry name" value="RNA_pol_sigma70_r2"/>
</dbReference>
<dbReference type="EMBL" id="CP067136">
    <property type="protein sequence ID" value="WCR06968.1"/>
    <property type="molecule type" value="Genomic_DNA"/>
</dbReference>
<keyword evidence="2" id="KW-0731">Sigma factor</keyword>
<feature type="domain" description="RNA polymerase sigma-70 region 2" evidence="4">
    <location>
        <begin position="30"/>
        <end position="95"/>
    </location>
</feature>
<dbReference type="PANTHER" id="PTHR43133:SF62">
    <property type="entry name" value="RNA POLYMERASE SIGMA FACTOR SIGZ"/>
    <property type="match status" value="1"/>
</dbReference>
<keyword evidence="6" id="KW-1185">Reference proteome</keyword>
<dbReference type="Gene3D" id="1.10.1740.10">
    <property type="match status" value="1"/>
</dbReference>